<dbReference type="AlphaFoldDB" id="A0A1C6UUZ1"/>
<dbReference type="EMBL" id="FMIA01000002">
    <property type="protein sequence ID" value="SCL57639.1"/>
    <property type="molecule type" value="Genomic_DNA"/>
</dbReference>
<dbReference type="STRING" id="683228.GA0070617_3582"/>
<protein>
    <submittedName>
        <fullName evidence="2">Catechol 2,3-dioxygenase</fullName>
    </submittedName>
</protein>
<dbReference type="GO" id="GO:0051213">
    <property type="term" value="F:dioxygenase activity"/>
    <property type="evidence" value="ECO:0007669"/>
    <property type="project" value="UniProtKB-KW"/>
</dbReference>
<dbReference type="PROSITE" id="PS51819">
    <property type="entry name" value="VOC"/>
    <property type="match status" value="1"/>
</dbReference>
<keyword evidence="2" id="KW-0560">Oxidoreductase</keyword>
<gene>
    <name evidence="2" type="ORF">GA0070617_3582</name>
</gene>
<reference evidence="2 3" key="1">
    <citation type="submission" date="2016-06" db="EMBL/GenBank/DDBJ databases">
        <authorList>
            <person name="Kjaerup R.B."/>
            <person name="Dalgaard T.S."/>
            <person name="Juul-Madsen H.R."/>
        </authorList>
    </citation>
    <scope>NUCLEOTIDE SEQUENCE [LARGE SCALE GENOMIC DNA]</scope>
    <source>
        <strain evidence="2 3">DSM 45577</strain>
    </source>
</reference>
<evidence type="ECO:0000313" key="2">
    <source>
        <dbReference type="EMBL" id="SCL57639.1"/>
    </source>
</evidence>
<dbReference type="SUPFAM" id="SSF54593">
    <property type="entry name" value="Glyoxalase/Bleomycin resistance protein/Dihydroxybiphenyl dioxygenase"/>
    <property type="match status" value="1"/>
</dbReference>
<accession>A0A1C6UUZ1</accession>
<organism evidence="2 3">
    <name type="scientific">Micromonospora yangpuensis</name>
    <dbReference type="NCBI Taxonomy" id="683228"/>
    <lineage>
        <taxon>Bacteria</taxon>
        <taxon>Bacillati</taxon>
        <taxon>Actinomycetota</taxon>
        <taxon>Actinomycetes</taxon>
        <taxon>Micromonosporales</taxon>
        <taxon>Micromonosporaceae</taxon>
        <taxon>Micromonospora</taxon>
    </lineage>
</organism>
<name>A0A1C6UUZ1_9ACTN</name>
<dbReference type="InterPro" id="IPR004360">
    <property type="entry name" value="Glyas_Fos-R_dOase_dom"/>
</dbReference>
<sequence length="126" mass="13504">MNITHVKRVSVPVTDQDKAKAFYTEALGFRTLLEMPVPMGENSRWIEVAPEGADTTLILANWLEMTPGSVVGLMLESTDIDTDVEALRAAGVAVEGPVDLPFGRQATFSDPDGNGFVLAQRADGQG</sequence>
<dbReference type="PANTHER" id="PTHR36437:SF2">
    <property type="entry name" value="GLYOXALASE_BLEOMYCIN RESISTANCE PROTEIN_DIOXYGENASE"/>
    <property type="match status" value="1"/>
</dbReference>
<dbReference type="InterPro" id="IPR029068">
    <property type="entry name" value="Glyas_Bleomycin-R_OHBP_Dase"/>
</dbReference>
<dbReference type="OrthoDB" id="197463at2"/>
<evidence type="ECO:0000313" key="3">
    <source>
        <dbReference type="Proteomes" id="UP000198937"/>
    </source>
</evidence>
<dbReference type="PANTHER" id="PTHR36437">
    <property type="entry name" value="GLYOXALASE/BLEOMYCIN RESISTANCE PROTEIN/DIOXYGENASE"/>
    <property type="match status" value="1"/>
</dbReference>
<dbReference type="Gene3D" id="3.10.180.10">
    <property type="entry name" value="2,3-Dihydroxybiphenyl 1,2-Dioxygenase, domain 1"/>
    <property type="match status" value="1"/>
</dbReference>
<proteinExistence type="predicted"/>
<dbReference type="InterPro" id="IPR037523">
    <property type="entry name" value="VOC_core"/>
</dbReference>
<dbReference type="Proteomes" id="UP000198937">
    <property type="component" value="Unassembled WGS sequence"/>
</dbReference>
<evidence type="ECO:0000259" key="1">
    <source>
        <dbReference type="PROSITE" id="PS51819"/>
    </source>
</evidence>
<keyword evidence="3" id="KW-1185">Reference proteome</keyword>
<keyword evidence="2" id="KW-0223">Dioxygenase</keyword>
<dbReference type="Pfam" id="PF00903">
    <property type="entry name" value="Glyoxalase"/>
    <property type="match status" value="1"/>
</dbReference>
<feature type="domain" description="VOC" evidence="1">
    <location>
        <begin position="2"/>
        <end position="121"/>
    </location>
</feature>